<feature type="compositionally biased region" description="Polar residues" evidence="1">
    <location>
        <begin position="142"/>
        <end position="161"/>
    </location>
</feature>
<dbReference type="AlphaFoldDB" id="A0A7S1XH07"/>
<sequence length="183" mass="20548">MEGSPSLSWAWVPPGAVPRMEIPPDADPKVGRRTRVWILKDHVTDHEEVTRLLRENRDLRGQLNEVRAKKNQMAAVIRKYRTRLVRVFERGDFLRDPGIHAKIEEGQAPWRQIPLVEGFKSRVTPSATCSESSLGNLPVPLQDSSSNHSHIGRSQSANSSAPVDVHQNADLELLESKTPVARK</sequence>
<feature type="region of interest" description="Disordered" evidence="1">
    <location>
        <begin position="127"/>
        <end position="183"/>
    </location>
</feature>
<name>A0A7S1XH07_9RHOD</name>
<dbReference type="EMBL" id="HBGH01015863">
    <property type="protein sequence ID" value="CAD9236714.1"/>
    <property type="molecule type" value="Transcribed_RNA"/>
</dbReference>
<gene>
    <name evidence="2" type="ORF">CCAE0312_LOCUS8811</name>
</gene>
<proteinExistence type="predicted"/>
<accession>A0A7S1XH07</accession>
<evidence type="ECO:0000313" key="2">
    <source>
        <dbReference type="EMBL" id="CAD9236714.1"/>
    </source>
</evidence>
<organism evidence="2">
    <name type="scientific">Compsopogon caeruleus</name>
    <dbReference type="NCBI Taxonomy" id="31354"/>
    <lineage>
        <taxon>Eukaryota</taxon>
        <taxon>Rhodophyta</taxon>
        <taxon>Compsopogonophyceae</taxon>
        <taxon>Compsopogonales</taxon>
        <taxon>Compsopogonaceae</taxon>
        <taxon>Compsopogon</taxon>
    </lineage>
</organism>
<evidence type="ECO:0000256" key="1">
    <source>
        <dbReference type="SAM" id="MobiDB-lite"/>
    </source>
</evidence>
<reference evidence="2" key="1">
    <citation type="submission" date="2021-01" db="EMBL/GenBank/DDBJ databases">
        <authorList>
            <person name="Corre E."/>
            <person name="Pelletier E."/>
            <person name="Niang G."/>
            <person name="Scheremetjew M."/>
            <person name="Finn R."/>
            <person name="Kale V."/>
            <person name="Holt S."/>
            <person name="Cochrane G."/>
            <person name="Meng A."/>
            <person name="Brown T."/>
            <person name="Cohen L."/>
        </authorList>
    </citation>
    <scope>NUCLEOTIDE SEQUENCE</scope>
    <source>
        <strain evidence="2">SAG 36.94</strain>
    </source>
</reference>
<protein>
    <submittedName>
        <fullName evidence="2">Uncharacterized protein</fullName>
    </submittedName>
</protein>